<evidence type="ECO:0000313" key="2">
    <source>
        <dbReference type="Proteomes" id="UP001498398"/>
    </source>
</evidence>
<name>A0ABR1ISR0_9AGAR</name>
<dbReference type="Proteomes" id="UP001498398">
    <property type="component" value="Unassembled WGS sequence"/>
</dbReference>
<accession>A0ABR1ISR0</accession>
<gene>
    <name evidence="1" type="ORF">VKT23_017937</name>
</gene>
<protein>
    <submittedName>
        <fullName evidence="1">Uncharacterized protein</fullName>
    </submittedName>
</protein>
<dbReference type="EMBL" id="JBANRG010000078">
    <property type="protein sequence ID" value="KAK7438602.1"/>
    <property type="molecule type" value="Genomic_DNA"/>
</dbReference>
<comment type="caution">
    <text evidence="1">The sequence shown here is derived from an EMBL/GenBank/DDBJ whole genome shotgun (WGS) entry which is preliminary data.</text>
</comment>
<evidence type="ECO:0000313" key="1">
    <source>
        <dbReference type="EMBL" id="KAK7438602.1"/>
    </source>
</evidence>
<organism evidence="1 2">
    <name type="scientific">Marasmiellus scandens</name>
    <dbReference type="NCBI Taxonomy" id="2682957"/>
    <lineage>
        <taxon>Eukaryota</taxon>
        <taxon>Fungi</taxon>
        <taxon>Dikarya</taxon>
        <taxon>Basidiomycota</taxon>
        <taxon>Agaricomycotina</taxon>
        <taxon>Agaricomycetes</taxon>
        <taxon>Agaricomycetidae</taxon>
        <taxon>Agaricales</taxon>
        <taxon>Marasmiineae</taxon>
        <taxon>Omphalotaceae</taxon>
        <taxon>Marasmiellus</taxon>
    </lineage>
</organism>
<sequence length="104" mass="11813">MSSNFLQEYLEGKIDFAGQKLVDDIVRIWLIATTVRDSLFLLSIFYRGNFLHRRLCPAVFNGDLWYPGFIYSRFACGGDPALANVQSPSRQMVTGCGEQEIKVE</sequence>
<keyword evidence="2" id="KW-1185">Reference proteome</keyword>
<reference evidence="1 2" key="1">
    <citation type="submission" date="2024-01" db="EMBL/GenBank/DDBJ databases">
        <title>A draft genome for the cacao thread blight pathogen Marasmiellus scandens.</title>
        <authorList>
            <person name="Baruah I.K."/>
            <person name="Leung J."/>
            <person name="Bukari Y."/>
            <person name="Amoako-Attah I."/>
            <person name="Meinhardt L.W."/>
            <person name="Bailey B.A."/>
            <person name="Cohen S.P."/>
        </authorList>
    </citation>
    <scope>NUCLEOTIDE SEQUENCE [LARGE SCALE GENOMIC DNA]</scope>
    <source>
        <strain evidence="1 2">GH-19</strain>
    </source>
</reference>
<proteinExistence type="predicted"/>